<sequence length="293" mass="33507">MQSERESSYPKYLYRAHTYGHPYPRYDDAQTDSFLDRDCVSDYRSWAEYERNLKIGGQFEPESPPTEDVFLELSQHLRKLRIKRNSGGNYYRSRMVSLSGNLCWATHRLCEVWGMAARDGKTPGLAVLDVRKIQERGFHVWRVRDMLRFLRKSGLESSIEILDDARSWANNADEYVCWDFVPGEALVSFTPQPHLRPTNGTARTLLGGNFVNTCNLSAFGQLRKHSVSLNDYVQLVAGFIRTVAPDGLGWEVQIQLLEQLANSFLCPGAWGYHVSASDKELKRRLNAIAYTDG</sequence>
<evidence type="ECO:0000313" key="3">
    <source>
        <dbReference type="Proteomes" id="UP000076744"/>
    </source>
</evidence>
<evidence type="ECO:0000313" key="2">
    <source>
        <dbReference type="EMBL" id="OAA73909.1"/>
    </source>
</evidence>
<dbReference type="GeneID" id="30017102"/>
<dbReference type="RefSeq" id="XP_018708867.1">
    <property type="nucleotide sequence ID" value="XM_018844417.1"/>
</dbReference>
<reference evidence="2 3" key="1">
    <citation type="journal article" date="2016" name="Genome Biol. Evol.">
        <title>Divergent and convergent evolution of fungal pathogenicity.</title>
        <authorList>
            <person name="Shang Y."/>
            <person name="Xiao G."/>
            <person name="Zheng P."/>
            <person name="Cen K."/>
            <person name="Zhan S."/>
            <person name="Wang C."/>
        </authorList>
    </citation>
    <scope>NUCLEOTIDE SEQUENCE [LARGE SCALE GENOMIC DNA]</scope>
    <source>
        <strain evidence="2 3">ARSEF 2679</strain>
    </source>
</reference>
<dbReference type="Proteomes" id="UP000076744">
    <property type="component" value="Unassembled WGS sequence"/>
</dbReference>
<protein>
    <recommendedName>
        <fullName evidence="1">DUF7587 domain-containing protein</fullName>
    </recommendedName>
</protein>
<accession>A0A162N1C1</accession>
<evidence type="ECO:0000259" key="1">
    <source>
        <dbReference type="Pfam" id="PF24494"/>
    </source>
</evidence>
<name>A0A162N1C1_CORFA</name>
<keyword evidence="3" id="KW-1185">Reference proteome</keyword>
<dbReference type="OrthoDB" id="4498333at2759"/>
<dbReference type="EMBL" id="AZHB01000001">
    <property type="protein sequence ID" value="OAA73909.1"/>
    <property type="molecule type" value="Genomic_DNA"/>
</dbReference>
<dbReference type="InterPro" id="IPR056009">
    <property type="entry name" value="DUF7587"/>
</dbReference>
<organism evidence="2 3">
    <name type="scientific">Cordyceps fumosorosea (strain ARSEF 2679)</name>
    <name type="common">Isaria fumosorosea</name>
    <dbReference type="NCBI Taxonomy" id="1081104"/>
    <lineage>
        <taxon>Eukaryota</taxon>
        <taxon>Fungi</taxon>
        <taxon>Dikarya</taxon>
        <taxon>Ascomycota</taxon>
        <taxon>Pezizomycotina</taxon>
        <taxon>Sordariomycetes</taxon>
        <taxon>Hypocreomycetidae</taxon>
        <taxon>Hypocreales</taxon>
        <taxon>Cordycipitaceae</taxon>
        <taxon>Cordyceps</taxon>
    </lineage>
</organism>
<comment type="caution">
    <text evidence="2">The sequence shown here is derived from an EMBL/GenBank/DDBJ whole genome shotgun (WGS) entry which is preliminary data.</text>
</comment>
<dbReference type="AlphaFoldDB" id="A0A162N1C1"/>
<feature type="domain" description="DUF7587" evidence="1">
    <location>
        <begin position="59"/>
        <end position="188"/>
    </location>
</feature>
<gene>
    <name evidence="2" type="ORF">ISF_00810</name>
</gene>
<dbReference type="Pfam" id="PF24494">
    <property type="entry name" value="DUF7587"/>
    <property type="match status" value="1"/>
</dbReference>
<proteinExistence type="predicted"/>